<feature type="compositionally biased region" description="Acidic residues" evidence="1">
    <location>
        <begin position="509"/>
        <end position="521"/>
    </location>
</feature>
<dbReference type="OMA" id="TWADIID"/>
<dbReference type="Pfam" id="PF22486">
    <property type="entry name" value="MATH_2"/>
    <property type="match status" value="1"/>
</dbReference>
<evidence type="ECO:0000256" key="1">
    <source>
        <dbReference type="SAM" id="MobiDB-lite"/>
    </source>
</evidence>
<feature type="compositionally biased region" description="Basic and acidic residues" evidence="1">
    <location>
        <begin position="830"/>
        <end position="840"/>
    </location>
</feature>
<feature type="compositionally biased region" description="Polar residues" evidence="1">
    <location>
        <begin position="24"/>
        <end position="36"/>
    </location>
</feature>
<dbReference type="SMART" id="SM00061">
    <property type="entry name" value="MATH"/>
    <property type="match status" value="1"/>
</dbReference>
<keyword evidence="4" id="KW-1185">Reference proteome</keyword>
<dbReference type="PANTHER" id="PTHR18898:SF2">
    <property type="entry name" value="NUCLEOPROTEIN TPR"/>
    <property type="match status" value="1"/>
</dbReference>
<dbReference type="InterPro" id="IPR002083">
    <property type="entry name" value="MATH/TRAF_dom"/>
</dbReference>
<organism evidence="4">
    <name type="scientific">Caenorhabditis remanei</name>
    <name type="common">Caenorhabditis vulgaris</name>
    <dbReference type="NCBI Taxonomy" id="31234"/>
    <lineage>
        <taxon>Eukaryota</taxon>
        <taxon>Metazoa</taxon>
        <taxon>Ecdysozoa</taxon>
        <taxon>Nematoda</taxon>
        <taxon>Chromadorea</taxon>
        <taxon>Rhabditida</taxon>
        <taxon>Rhabditina</taxon>
        <taxon>Rhabditomorpha</taxon>
        <taxon>Rhabditoidea</taxon>
        <taxon>Rhabditidae</taxon>
        <taxon>Peloderinae</taxon>
        <taxon>Caenorhabditis</taxon>
    </lineage>
</organism>
<dbReference type="eggNOG" id="KOG1863">
    <property type="taxonomic scope" value="Eukaryota"/>
</dbReference>
<feature type="compositionally biased region" description="Low complexity" evidence="1">
    <location>
        <begin position="841"/>
        <end position="856"/>
    </location>
</feature>
<dbReference type="EMBL" id="DS268421">
    <property type="protein sequence ID" value="EFO88608.1"/>
    <property type="molecule type" value="Genomic_DNA"/>
</dbReference>
<dbReference type="STRING" id="31234.E3M1D7"/>
<feature type="compositionally biased region" description="Low complexity" evidence="1">
    <location>
        <begin position="1410"/>
        <end position="1420"/>
    </location>
</feature>
<feature type="compositionally biased region" description="Basic and acidic residues" evidence="1">
    <location>
        <begin position="486"/>
        <end position="508"/>
    </location>
</feature>
<feature type="region of interest" description="Disordered" evidence="1">
    <location>
        <begin position="1058"/>
        <end position="1101"/>
    </location>
</feature>
<dbReference type="Gene3D" id="2.60.210.10">
    <property type="entry name" value="Apoptosis, Tumor Necrosis Factor Receptor Associated Protein 2, Chain A"/>
    <property type="match status" value="1"/>
</dbReference>
<dbReference type="CDD" id="cd03772">
    <property type="entry name" value="MATH_HAUSP"/>
    <property type="match status" value="1"/>
</dbReference>
<feature type="compositionally biased region" description="Polar residues" evidence="1">
    <location>
        <begin position="470"/>
        <end position="482"/>
    </location>
</feature>
<feature type="compositionally biased region" description="Basic and acidic residues" evidence="1">
    <location>
        <begin position="1058"/>
        <end position="1080"/>
    </location>
</feature>
<proteinExistence type="predicted"/>
<dbReference type="SUPFAM" id="SSF49599">
    <property type="entry name" value="TRAF domain-like"/>
    <property type="match status" value="1"/>
</dbReference>
<feature type="region of interest" description="Disordered" evidence="1">
    <location>
        <begin position="1268"/>
        <end position="1318"/>
    </location>
</feature>
<feature type="compositionally biased region" description="Basic and acidic residues" evidence="1">
    <location>
        <begin position="1089"/>
        <end position="1101"/>
    </location>
</feature>
<dbReference type="GO" id="GO:0005643">
    <property type="term" value="C:nuclear pore"/>
    <property type="evidence" value="ECO:0007669"/>
    <property type="project" value="TreeGrafter"/>
</dbReference>
<feature type="region of interest" description="Disordered" evidence="1">
    <location>
        <begin position="421"/>
        <end position="545"/>
    </location>
</feature>
<dbReference type="GO" id="GO:0006406">
    <property type="term" value="P:mRNA export from nucleus"/>
    <property type="evidence" value="ECO:0007669"/>
    <property type="project" value="TreeGrafter"/>
</dbReference>
<feature type="region of interest" description="Disordered" evidence="1">
    <location>
        <begin position="1367"/>
        <end position="1518"/>
    </location>
</feature>
<dbReference type="FunCoup" id="E3M1D7">
    <property type="interactions" value="460"/>
</dbReference>
<reference evidence="3" key="1">
    <citation type="submission" date="2007-07" db="EMBL/GenBank/DDBJ databases">
        <title>PCAP assembly of the Caenorhabditis remanei genome.</title>
        <authorList>
            <consortium name="The Caenorhabditis remanei Sequencing Consortium"/>
            <person name="Wilson R.K."/>
        </authorList>
    </citation>
    <scope>NUCLEOTIDE SEQUENCE [LARGE SCALE GENOMIC DNA]</scope>
    <source>
        <strain evidence="3">PB4641</strain>
    </source>
</reference>
<feature type="compositionally biased region" description="Acidic residues" evidence="1">
    <location>
        <begin position="528"/>
        <end position="543"/>
    </location>
</feature>
<protein>
    <submittedName>
        <fullName evidence="3">CRE-PQN-87 protein</fullName>
    </submittedName>
</protein>
<feature type="compositionally biased region" description="Low complexity" evidence="1">
    <location>
        <begin position="164"/>
        <end position="182"/>
    </location>
</feature>
<feature type="compositionally biased region" description="Low complexity" evidence="1">
    <location>
        <begin position="1427"/>
        <end position="1436"/>
    </location>
</feature>
<feature type="compositionally biased region" description="Polar residues" evidence="1">
    <location>
        <begin position="1445"/>
        <end position="1459"/>
    </location>
</feature>
<feature type="compositionally biased region" description="Polar residues" evidence="1">
    <location>
        <begin position="421"/>
        <end position="444"/>
    </location>
</feature>
<feature type="compositionally biased region" description="Polar residues" evidence="1">
    <location>
        <begin position="126"/>
        <end position="140"/>
    </location>
</feature>
<evidence type="ECO:0000313" key="3">
    <source>
        <dbReference type="EMBL" id="EFO88608.1"/>
    </source>
</evidence>
<feature type="compositionally biased region" description="Low complexity" evidence="1">
    <location>
        <begin position="1489"/>
        <end position="1500"/>
    </location>
</feature>
<evidence type="ECO:0000313" key="4">
    <source>
        <dbReference type="Proteomes" id="UP000008281"/>
    </source>
</evidence>
<dbReference type="OrthoDB" id="289038at2759"/>
<sequence length="1518" mass="168911">MEGQCEGTQKKKARTRIGCDVGCQTEQTSSASISYVQQHNQSSQPSSNATSQQTAGGGSSNCPVDTTSSSASASGASTPANQAPPSSPAPSSNQTSQTPIDKKLAGPAGVKPNEIEAYFGEKQPVTGTATNTQAPPGQTLSASQQSKSRAASTTGVVGEVKKQNGNANASSSNAATNGNAKADGPSWSDDNCKLRLVINRFSQLEETMCSPPKSIEGVSWKIMVMPKQHMVQKKQQKCMGFFLQCAPERAYSEYVESESNKKRFLIFSQWSVHAIADMRMISYKPNVPHFARRTTHTYTSKENDWGYSCFMTWADIIDEGQGYIRDDTVVLEIAVKAEAPKNMMTHEDFLDKIEKWIVLADMQMKKGNIDLALEANQSAMKFCKGKDDECYQRLETQRETFVNAKLFESIERIEKGPVVCTDTTHGKPTSLRQALTGAQKSLNGKMTAKGGKKTRAVVTVQHMKKKKPYDQNNPNQRTNTGPTVKDLVEKRKSSKSDDKKDSMKTKEELDADEQTESDESPDEKAINSDEEEEIEFDDEEYNEGDYCSQADECSTLELFENLQDIVEEENEDQQWENDDDDDKDNADQVMKSLKLVEKDQCLLIFQGQNEDGILVCDRMVQTDFEEVLKNSVEDIEDRDMVINEERLLAETVLCKFQDQDVGKEEVETKKYYDQTGVNAKPEDTVETVFGGDHAGGADAFSNDVLDSLPTAIPVPTPEEEPSQLQYTEKFLKSWLDLEGALSGNVDPEGVFARLSEEDRQDLLDELNFKINPLIVALDHEFRETVSCANNCLESARGALYHSQKVIGDCDKMKETFEERLTSGFSGVYKEQQKRPVETTTKKTTSAAATSGSSAKSMTNGRPTVIAKRSMKQVVLDPDSEEARNRAAEYLRTVENVNNVVQGDEHTQRMRDALEGFKDLHRKLQPMMATITSNNERFHRIMQVICSDNGVVADYVKKLMATHNNNQADMSNELKQAREAIATAYDERKANEKKFQDNITRTAEEIEKSARASKEIKELQNKLKKSESKEKKEETRANLLQISLNELEEKSKVMRKELETLKKKSTEERAKAKKEKDRDSQTIRQQSIEITERETERDKARKELEEALRQKEKFEKDKKAVAGQLVSMTERARTAEIAVMESKWNVASEELKKRREAIHHGFTETEILANRTRQVSDRDIMRKSLGEWKAALDKIDAQIKSVKSDYDHASDLIKNGVKTLSQTLDIKIPAADTLPNLVKPPPVQVVAPSPSVIPAPIMPPTPAAGVIGQPRTPIGASRQGPSAAVDSANAQATPPRSHVQRVPSPVGLKASRTEENPSSVWSWNTIGTIGNLGELREPSRSETNFNSSMDSLQRDIWAANGNTNGSLGHDFLMRPPSSSLSNGMASGGGPPTAPFLRSQSSQPQPSVGMNQASYQQSQLQQHQHHQNSQRMQQQQQQPRGYGDMWNAQSMQQNSGSQDYGNQARMMANHNGGGDMSNNQGYSPWHNPPSQQQLRGPTPQQQSAGGHHNMFQTHFFDNGM</sequence>
<evidence type="ECO:0000259" key="2">
    <source>
        <dbReference type="PROSITE" id="PS50144"/>
    </source>
</evidence>
<dbReference type="HOGENOM" id="CLU_250857_0_0_1"/>
<dbReference type="PROSITE" id="PS50144">
    <property type="entry name" value="MATH"/>
    <property type="match status" value="1"/>
</dbReference>
<dbReference type="Proteomes" id="UP000008281">
    <property type="component" value="Unassembled WGS sequence"/>
</dbReference>
<feature type="region of interest" description="Disordered" evidence="1">
    <location>
        <begin position="828"/>
        <end position="859"/>
    </location>
</feature>
<feature type="compositionally biased region" description="Low complexity" evidence="1">
    <location>
        <begin position="66"/>
        <end position="99"/>
    </location>
</feature>
<dbReference type="InParanoid" id="E3M1D7"/>
<feature type="compositionally biased region" description="Low complexity" evidence="1">
    <location>
        <begin position="141"/>
        <end position="152"/>
    </location>
</feature>
<dbReference type="GO" id="GO:0017056">
    <property type="term" value="F:structural constituent of nuclear pore"/>
    <property type="evidence" value="ECO:0007669"/>
    <property type="project" value="TreeGrafter"/>
</dbReference>
<dbReference type="InterPro" id="IPR008974">
    <property type="entry name" value="TRAF-like"/>
</dbReference>
<feature type="domain" description="MATH" evidence="2">
    <location>
        <begin position="191"/>
        <end position="335"/>
    </location>
</feature>
<gene>
    <name evidence="3" type="primary">Cre-pqn-87</name>
    <name evidence="3" type="ORF">CRE_06482</name>
</gene>
<feature type="compositionally biased region" description="Polar residues" evidence="1">
    <location>
        <begin position="49"/>
        <end position="65"/>
    </location>
</feature>
<feature type="compositionally biased region" description="Polar residues" evidence="1">
    <location>
        <begin position="1396"/>
        <end position="1409"/>
    </location>
</feature>
<accession>E3M1D7</accession>
<name>E3M1D7_CAERE</name>
<dbReference type="PANTHER" id="PTHR18898">
    <property type="entry name" value="NUCLEOPROTEIN TPR-RELATED"/>
    <property type="match status" value="1"/>
</dbReference>
<feature type="compositionally biased region" description="Low complexity" evidence="1">
    <location>
        <begin position="37"/>
        <end position="48"/>
    </location>
</feature>
<feature type="region of interest" description="Disordered" evidence="1">
    <location>
        <begin position="1"/>
        <end position="108"/>
    </location>
</feature>
<feature type="region of interest" description="Disordered" evidence="1">
    <location>
        <begin position="126"/>
        <end position="186"/>
    </location>
</feature>